<evidence type="ECO:0000256" key="5">
    <source>
        <dbReference type="ARBA" id="ARBA00022692"/>
    </source>
</evidence>
<dbReference type="InterPro" id="IPR050297">
    <property type="entry name" value="LipidA_mod_glycosyltrf_83"/>
</dbReference>
<comment type="caution">
    <text evidence="9">The sequence shown here is derived from an EMBL/GenBank/DDBJ whole genome shotgun (WGS) entry which is preliminary data.</text>
</comment>
<feature type="transmembrane region" description="Helical" evidence="8">
    <location>
        <begin position="141"/>
        <end position="157"/>
    </location>
</feature>
<keyword evidence="10" id="KW-1185">Reference proteome</keyword>
<feature type="transmembrane region" description="Helical" evidence="8">
    <location>
        <begin position="20"/>
        <end position="42"/>
    </location>
</feature>
<evidence type="ECO:0000313" key="9">
    <source>
        <dbReference type="EMBL" id="MBC6610742.1"/>
    </source>
</evidence>
<keyword evidence="3" id="KW-0328">Glycosyltransferase</keyword>
<dbReference type="RefSeq" id="WP_187319029.1">
    <property type="nucleotide sequence ID" value="NZ_JACSCY010000004.1"/>
</dbReference>
<dbReference type="PANTHER" id="PTHR33908">
    <property type="entry name" value="MANNOSYLTRANSFERASE YKCB-RELATED"/>
    <property type="match status" value="1"/>
</dbReference>
<comment type="subcellular location">
    <subcellularLocation>
        <location evidence="1">Cell membrane</location>
        <topology evidence="1">Multi-pass membrane protein</topology>
    </subcellularLocation>
</comment>
<accession>A0ABR7MI24</accession>
<feature type="transmembrane region" description="Helical" evidence="8">
    <location>
        <begin position="278"/>
        <end position="294"/>
    </location>
</feature>
<keyword evidence="5 8" id="KW-0812">Transmembrane</keyword>
<evidence type="ECO:0008006" key="11">
    <source>
        <dbReference type="Google" id="ProtNLM"/>
    </source>
</evidence>
<proteinExistence type="predicted"/>
<sequence>MADFTPAKYDNPSRTATLAWLLPTWLLVLAVRLPGLAGMALPDYDSVRNWQIVQELTRGDLHHLFYHASPGFYLLFAPVAAFHPDFHYYLYLNALLSTVAVGMLAVVVGQMVQLRPPEMALLTLLIGTSTFLTFAARDFTMNSVMLLTFVGLLHAYYRRLQRPSRQTLLTAAVWLALGLCFNYKFLFCLPILAVLEWRAADGLLRQPGHIGRVLLVLAAPYLLFGVVGWVGGLPWWRWPATYYGILFPSASNSAGRAGNFRLDLLYYPHYLVTFESPVQWLGLLAFPVVFWRVLRAGWQHPNALFYLAVWAYCFLGGFSLLLKAPRGLLFAYGLFAALGFLVLRHLLRQRLGWLTAAVGVAVLGNMIQIQQEIYAYTATSYPAAAQWLRAHHSHKTVSTVGLSLAPYLAPDSLKIITDEKQLPTLRKRRYQYVVLDAYWRVTGIAHFDSLRRQRPLATWREPLLTSPLLFLEHSEFSGIDYPETMRRQQAAARDTAQLAVFEMSEGRRVGG</sequence>
<feature type="transmembrane region" description="Helical" evidence="8">
    <location>
        <begin position="169"/>
        <end position="193"/>
    </location>
</feature>
<evidence type="ECO:0000256" key="4">
    <source>
        <dbReference type="ARBA" id="ARBA00022679"/>
    </source>
</evidence>
<dbReference type="EMBL" id="JACSCY010000004">
    <property type="protein sequence ID" value="MBC6610742.1"/>
    <property type="molecule type" value="Genomic_DNA"/>
</dbReference>
<feature type="transmembrane region" description="Helical" evidence="8">
    <location>
        <begin position="328"/>
        <end position="347"/>
    </location>
</feature>
<evidence type="ECO:0000256" key="3">
    <source>
        <dbReference type="ARBA" id="ARBA00022676"/>
    </source>
</evidence>
<evidence type="ECO:0000256" key="6">
    <source>
        <dbReference type="ARBA" id="ARBA00022989"/>
    </source>
</evidence>
<reference evidence="9 10" key="1">
    <citation type="submission" date="2020-08" db="EMBL/GenBank/DDBJ databases">
        <title>Hymenobacter sp.</title>
        <authorList>
            <person name="Kim M.K."/>
        </authorList>
    </citation>
    <scope>NUCLEOTIDE SEQUENCE [LARGE SCALE GENOMIC DNA]</scope>
    <source>
        <strain evidence="9 10">BT507</strain>
    </source>
</reference>
<evidence type="ECO:0000256" key="2">
    <source>
        <dbReference type="ARBA" id="ARBA00022475"/>
    </source>
</evidence>
<evidence type="ECO:0000256" key="7">
    <source>
        <dbReference type="ARBA" id="ARBA00023136"/>
    </source>
</evidence>
<protein>
    <recommendedName>
        <fullName evidence="11">Glycosyltransferase RgtA/B/C/D-like domain-containing protein</fullName>
    </recommendedName>
</protein>
<organism evidence="9 10">
    <name type="scientific">Hymenobacter citatus</name>
    <dbReference type="NCBI Taxonomy" id="2763506"/>
    <lineage>
        <taxon>Bacteria</taxon>
        <taxon>Pseudomonadati</taxon>
        <taxon>Bacteroidota</taxon>
        <taxon>Cytophagia</taxon>
        <taxon>Cytophagales</taxon>
        <taxon>Hymenobacteraceae</taxon>
        <taxon>Hymenobacter</taxon>
    </lineage>
</organism>
<dbReference type="Proteomes" id="UP000622017">
    <property type="component" value="Unassembled WGS sequence"/>
</dbReference>
<keyword evidence="6 8" id="KW-1133">Transmembrane helix</keyword>
<gene>
    <name evidence="9" type="ORF">H8B15_07395</name>
</gene>
<keyword evidence="4" id="KW-0808">Transferase</keyword>
<evidence type="ECO:0000256" key="1">
    <source>
        <dbReference type="ARBA" id="ARBA00004651"/>
    </source>
</evidence>
<feature type="transmembrane region" description="Helical" evidence="8">
    <location>
        <begin position="63"/>
        <end position="82"/>
    </location>
</feature>
<keyword evidence="7 8" id="KW-0472">Membrane</keyword>
<feature type="transmembrane region" description="Helical" evidence="8">
    <location>
        <begin position="88"/>
        <end position="107"/>
    </location>
</feature>
<feature type="transmembrane region" description="Helical" evidence="8">
    <location>
        <begin position="303"/>
        <end position="322"/>
    </location>
</feature>
<name>A0ABR7MI24_9BACT</name>
<evidence type="ECO:0000313" key="10">
    <source>
        <dbReference type="Proteomes" id="UP000622017"/>
    </source>
</evidence>
<evidence type="ECO:0000256" key="8">
    <source>
        <dbReference type="SAM" id="Phobius"/>
    </source>
</evidence>
<feature type="transmembrane region" description="Helical" evidence="8">
    <location>
        <begin position="213"/>
        <end position="233"/>
    </location>
</feature>
<dbReference type="PANTHER" id="PTHR33908:SF11">
    <property type="entry name" value="MEMBRANE PROTEIN"/>
    <property type="match status" value="1"/>
</dbReference>
<keyword evidence="2" id="KW-1003">Cell membrane</keyword>